<dbReference type="Pfam" id="PF00651">
    <property type="entry name" value="BTB"/>
    <property type="match status" value="1"/>
</dbReference>
<organism evidence="4 5">
    <name type="scientific">Chironomus riparius</name>
    <dbReference type="NCBI Taxonomy" id="315576"/>
    <lineage>
        <taxon>Eukaryota</taxon>
        <taxon>Metazoa</taxon>
        <taxon>Ecdysozoa</taxon>
        <taxon>Arthropoda</taxon>
        <taxon>Hexapoda</taxon>
        <taxon>Insecta</taxon>
        <taxon>Pterygota</taxon>
        <taxon>Neoptera</taxon>
        <taxon>Endopterygota</taxon>
        <taxon>Diptera</taxon>
        <taxon>Nematocera</taxon>
        <taxon>Chironomoidea</taxon>
        <taxon>Chironomidae</taxon>
        <taxon>Chironominae</taxon>
        <taxon>Chironomus</taxon>
    </lineage>
</organism>
<dbReference type="AlphaFoldDB" id="A0A9N9RWM0"/>
<evidence type="ECO:0000313" key="5">
    <source>
        <dbReference type="Proteomes" id="UP001153620"/>
    </source>
</evidence>
<dbReference type="InterPro" id="IPR011333">
    <property type="entry name" value="SKP1/BTB/POZ_sf"/>
</dbReference>
<keyword evidence="1" id="KW-0880">Kelch repeat</keyword>
<dbReference type="GO" id="GO:0003779">
    <property type="term" value="F:actin binding"/>
    <property type="evidence" value="ECO:0007669"/>
    <property type="project" value="UniProtKB-KW"/>
</dbReference>
<reference evidence="4" key="2">
    <citation type="submission" date="2022-10" db="EMBL/GenBank/DDBJ databases">
        <authorList>
            <consortium name="ENA_rothamsted_submissions"/>
            <consortium name="culmorum"/>
            <person name="King R."/>
        </authorList>
    </citation>
    <scope>NUCLEOTIDE SEQUENCE</scope>
</reference>
<keyword evidence="5" id="KW-1185">Reference proteome</keyword>
<dbReference type="InterPro" id="IPR006652">
    <property type="entry name" value="Kelch_1"/>
</dbReference>
<dbReference type="OrthoDB" id="45365at2759"/>
<evidence type="ECO:0000256" key="2">
    <source>
        <dbReference type="ARBA" id="ARBA00022737"/>
    </source>
</evidence>
<dbReference type="InterPro" id="IPR011705">
    <property type="entry name" value="BACK"/>
</dbReference>
<dbReference type="Gene3D" id="2.120.10.80">
    <property type="entry name" value="Kelch-type beta propeller"/>
    <property type="match status" value="2"/>
</dbReference>
<name>A0A9N9RWM0_9DIPT</name>
<dbReference type="Pfam" id="PF24681">
    <property type="entry name" value="Kelch_KLHDC2_KLHL20_DRC7"/>
    <property type="match status" value="1"/>
</dbReference>
<accession>A0A9N9RWM0</accession>
<dbReference type="SUPFAM" id="SSF117281">
    <property type="entry name" value="Kelch motif"/>
    <property type="match status" value="2"/>
</dbReference>
<dbReference type="Pfam" id="PF01344">
    <property type="entry name" value="Kelch_1"/>
    <property type="match status" value="2"/>
</dbReference>
<evidence type="ECO:0000313" key="4">
    <source>
        <dbReference type="EMBL" id="CAG9805179.1"/>
    </source>
</evidence>
<dbReference type="SMART" id="SM00612">
    <property type="entry name" value="Kelch"/>
    <property type="match status" value="6"/>
</dbReference>
<gene>
    <name evidence="4" type="ORF">CHIRRI_LOCUS8056</name>
</gene>
<dbReference type="SUPFAM" id="SSF54695">
    <property type="entry name" value="POZ domain"/>
    <property type="match status" value="1"/>
</dbReference>
<dbReference type="SMART" id="SM00225">
    <property type="entry name" value="BTB"/>
    <property type="match status" value="1"/>
</dbReference>
<dbReference type="PANTHER" id="PTHR45632:SF26">
    <property type="entry name" value="BTB DOMAIN-CONTAINING PROTEIN"/>
    <property type="match status" value="1"/>
</dbReference>
<keyword evidence="2" id="KW-0677">Repeat</keyword>
<dbReference type="Pfam" id="PF07707">
    <property type="entry name" value="BACK"/>
    <property type="match status" value="1"/>
</dbReference>
<proteinExistence type="predicted"/>
<dbReference type="PANTHER" id="PTHR45632">
    <property type="entry name" value="LD33804P"/>
    <property type="match status" value="1"/>
</dbReference>
<reference evidence="4" key="1">
    <citation type="submission" date="2022-01" db="EMBL/GenBank/DDBJ databases">
        <authorList>
            <person name="King R."/>
        </authorList>
    </citation>
    <scope>NUCLEOTIDE SEQUENCE</scope>
</reference>
<evidence type="ECO:0000256" key="1">
    <source>
        <dbReference type="ARBA" id="ARBA00022441"/>
    </source>
</evidence>
<sequence length="768" mass="85331">MGHRLALEKHVRLDSECEPIMMPWMVPFLRFSDDSLKTSFQEQLSLMRKNRLFCDVILQVENTEIPAHRNVLACVSPYLMDLFSAEQNTCNDGNIPSYRLNGYITKEGLNILVEYAYTALLEVPEDMIKDVYLAAFQLRIERVVNECAAHLVSDLSSDTSIETRSLPGINRNKNFVSKVDQFISEHFGELTQTTSFLQLPSIQIEVLHQTKQEMAMVAEDSLCRLVLDWIKREISDHSASIASLSERSHMLFLALDNSLQDVSDLIGEKANSDLVKDYKKLASKNPSSNPKTRRKCVSQPDRPRILLYSRDISDRTYDEVACGDADWNVISSMKLSDHTFISLVTLNGKLCRISIQLRLNNITISTSETTSSNVSSTPSPIPHNDSSISLDAKLELDRAFEFSSIDQPELFCEIATMSESKCGLGVAEHEGQLIVVGGYGRTECLKSVESYCPVTNRWTEKLSLNEARGRVQIAIINDIVFAVGGSNGVNELDTVECLSLIDSLSDGKKKKWKKCANLPFPRSNTGVCALNGKIYCVGGNSTGQNGIRQCDVYDPETNKWTSIAPLNTGRCQAGVAAYNGKLWAAGGSDAWNCLVTVECYDPEEDTWSAVAPLLTARRGCGLAELNGKMYCVGGSDGSQSLKSTEYYDEATQAWVFGPSLITARSIVSVAAINNRLYAIGGFSGKKFLNTIEYFDEEANEWTKFAKLQPIMTSSSSNIDSEEEDKNDIIRNDLNDVINDLKQKATLKISEKDKIREDESESTAIIMPL</sequence>
<dbReference type="Gene3D" id="1.25.40.420">
    <property type="match status" value="1"/>
</dbReference>
<dbReference type="CDD" id="cd18306">
    <property type="entry name" value="BTB_POZ_NS1BP"/>
    <property type="match status" value="1"/>
</dbReference>
<dbReference type="PROSITE" id="PS50097">
    <property type="entry name" value="BTB"/>
    <property type="match status" value="1"/>
</dbReference>
<dbReference type="Gene3D" id="3.30.710.10">
    <property type="entry name" value="Potassium Channel Kv1.1, Chain A"/>
    <property type="match status" value="1"/>
</dbReference>
<dbReference type="InterPro" id="IPR015915">
    <property type="entry name" value="Kelch-typ_b-propeller"/>
</dbReference>
<dbReference type="InterPro" id="IPR000210">
    <property type="entry name" value="BTB/POZ_dom"/>
</dbReference>
<dbReference type="Proteomes" id="UP001153620">
    <property type="component" value="Chromosome 2"/>
</dbReference>
<feature type="domain" description="BTB" evidence="3">
    <location>
        <begin position="54"/>
        <end position="125"/>
    </location>
</feature>
<dbReference type="EMBL" id="OU895878">
    <property type="protein sequence ID" value="CAG9805179.1"/>
    <property type="molecule type" value="Genomic_DNA"/>
</dbReference>
<evidence type="ECO:0000259" key="3">
    <source>
        <dbReference type="PROSITE" id="PS50097"/>
    </source>
</evidence>
<protein>
    <recommendedName>
        <fullName evidence="3">BTB domain-containing protein</fullName>
    </recommendedName>
</protein>